<dbReference type="InterPro" id="IPR001611">
    <property type="entry name" value="Leu-rich_rpt"/>
</dbReference>
<feature type="region of interest" description="Disordered" evidence="3">
    <location>
        <begin position="2467"/>
        <end position="2500"/>
    </location>
</feature>
<dbReference type="SUPFAM" id="SSF52058">
    <property type="entry name" value="L domain-like"/>
    <property type="match status" value="3"/>
</dbReference>
<dbReference type="Proteomes" id="UP000663828">
    <property type="component" value="Unassembled WGS sequence"/>
</dbReference>
<dbReference type="InterPro" id="IPR003591">
    <property type="entry name" value="Leu-rich_rpt_typical-subtyp"/>
</dbReference>
<sequence length="2500" mass="276029">MVPRRSLFAVVTILLWTTCLCDYECNSTISNSTEIILTCLSTISYEELPLYNYTTNQLANITSIVVNGLSSNTTGPFTSIPPNLCLLPNLKSVDFSNNLLQSVDPTNALQNCLTGVVDFDISYNSITEFPSTTIYNMGNLQYLYFQHNQLLEVPGYAFRNISNIQEMDFSYNNLTAFELWATLVQNRSDFSYNQISMITNKYFYQMPAAISAGISRIFSITGNPSINFTDAIYEMYKSCDEINDFLIQQTGSEPPGLSYNLLFLDFGTVQINCSCQQSYITQMIAAFLGATANVTRFPIHNATCSNGSRFIDSTCPEGTDTLNSSVDFSKVYPRLCKVFSNETGSIMNVTSTTIPTSNPATYPYYVTELMSPGACFFAFSTSVSSRIRCTSDLSTNSTIPSSLLSSSYLSNVTKIDFASPISSLPSYLCSLPSREIDLSNQAFTTLTDATFPCLNWFHTVRLTHNQLTSVNMSSGNFTNLSVLDLSSNRLPVIPYSVLHPTPTSLRLLNLSNNSITSIDLYVYTLKNITVDLSNNPINMSSIINTQNVTFPSQNSSVTIILPSLSNITYVFNDQTASNAGTCTRDSILTYRTTLQTIYSNVVLDCSCASINLKAIFEESNSAILNYFTCSNTSNALNYTSSTLASCGSSAFNFSNGLCSNQSLGWTATTSTSTTSTTTSSGVVLLTNNSNANRTGLIIGLVVGLVVFLGLVGALIALILYMRGKNASNKAATANKPVSRATAMSQVPENNLLQSRVQTRNLRSVRLEPLHSNPSNPHAPAKGIPLPFDRNKPPMNIASTYATNLYPPTNSNLVSRSIGETSSGILSSQPNSFKNVLHPTVCSADVSNWPQLVLTCPSGTTLTELPFPAGDISVLYRITSFVAQGANNTRGPFTTIPSNICWMSNLTTLDLSYNQLQDPLNIPNSVNCTIPWQTLDLSDNTLTTFPSRLFLLNRFNFVDLSNNRLTGLDLMTSVLVTDTVDLRNNSITTIVNPTNFTFSSNLTGGDATILVDGNSDIQLSDAIYEMYGACQEIVENLFLDDPVNPTPLTTSLVKLNFGSMTINCSCNQYYTIGTLNSALGGFIQGPISQLNCSNVAIKYSQDYVALTSGMLPPPALPLPPQPQVKPLPPVPVLPPPLQLRAKQPPPVPVLPPPLQLRAKRLLLLLARRPPALLPPLPAHPLQQIPVQQQAKQPPPVLVLPPQLQLRAKRLPLQLARRPPALLPPLPAHPLQQIPVQQQAKQPPPVPVLPPQLQLRAKRLLLLLARRPPVLFPPLPAHPLQQIPVQQQAKQPPPVLVLPPQLQLGAKRLPSVLVLLQQLQVRAQVLQLQLPPEQHPQLLARLLAKPLPVLRVHPQVKRLLRALLLPQLIQSLAQALQLRLPVKQAPPLLAPAQLQAKQRLLLLLQKPLIQHRRLLAFLRQPQLPQYRLRPVRLPHRVVKLLLLLLVRVHRQLTQHPPQLLRPLQLRPRQVLAPVLLVPLQRHLLVPPQVLPLLLLVALPRVLLVLALLLLRPKQCPLLPVLPLQAHQLHRRSRQRLLRPFQLLPTQVVPPLLQRRSPVKQPPQLLARPQVKQRLLVLLLQLPKPHRRLLLALRQPQRIQRRPLQVRLLHQQARLLLPVCRLLQVLQVLALALSVKQHPLVLRRPLQVRPVHQRVKQRLRLLRPPLLLQHHSSSTSTTSTTSSSSSTSSSSVTIATSTTSTSTASNQNVSTCVETFSIGNTNLLLTCPSNTSMLVLPINGYSMSTRNGIRTLTVQGANGKRGPLSTIPPNICFLPNLLELNVSYNSLTRLDTSFFSSNPSCLSNLQKLNADQNLITEYPSDFLTHTPNLQRLLLPNNQLTSFDLASTVLVDTAVDLSNNQISKITNNANINISKYSNPYYTAIDLSNNSAVIDVSDALFEMYGACYEVIQAFNSSAASATPVLTISLLNIDFGTSRINCSCSQYYLERSLLSTFRSNLISSDPLSNTKCLDGSLFYNNTNILQCSNSSATFTNSVPRLCIINQNNTGVIYTNTTDNSTSTQTYPYYLTQSSNSTYCMYTFYSDGIKAAINCVDGSNNLTEIAPAILTNKYFQNISQVVVNNQNSISELPSYLCSLPSARIDLSNQSFVILDKDTFPCSTYNTLQYINLTDNPISFVNLTYTNWTVFDLSSNNLTQLPYTLLNVNQSSIQPRDSTSRTLDVSSNQISQLDLFAYTYPSTSINLESNSFTKTTNGYNVIKNVQQKSLRSGPVSSNVDLPSQSRFLVNDQLAQNYNTCDSRTLINLINILQYMKNDGVTVELECQCSSIYLSEYLLLYNSSDKLTSRFSCSNTSSLNQAQFDSLAESDCLNNITLSSDRLCQFASRVSLAASSPSSDNGRLLAIILGSILGSIAFIALLALLICCLCRKRKKSPEKSSMTVMSRPPVGGNASHDGYAAARSLQSPPHHVAAHDFRLSAVSENLPEIGEYSLSRHEPIYIRDSIDSLQQDVFEQRERNRQLRQPPIDYDTSRSFRHLDNPSPNSSYT</sequence>
<comment type="caution">
    <text evidence="6">The sequence shown here is derived from an EMBL/GenBank/DDBJ whole genome shotgun (WGS) entry which is preliminary data.</text>
</comment>
<feature type="signal peptide" evidence="5">
    <location>
        <begin position="1"/>
        <end position="21"/>
    </location>
</feature>
<dbReference type="PANTHER" id="PTHR45712">
    <property type="entry name" value="AGAP008170-PA"/>
    <property type="match status" value="1"/>
</dbReference>
<evidence type="ECO:0000256" key="3">
    <source>
        <dbReference type="SAM" id="MobiDB-lite"/>
    </source>
</evidence>
<keyword evidence="4" id="KW-0812">Transmembrane</keyword>
<gene>
    <name evidence="6" type="ORF">XAT740_LOCUS1929</name>
</gene>
<feature type="compositionally biased region" description="Basic and acidic residues" evidence="3">
    <location>
        <begin position="2482"/>
        <end position="2491"/>
    </location>
</feature>
<dbReference type="SMART" id="SM00365">
    <property type="entry name" value="LRR_SD22"/>
    <property type="match status" value="4"/>
</dbReference>
<evidence type="ECO:0000256" key="1">
    <source>
        <dbReference type="ARBA" id="ARBA00022614"/>
    </source>
</evidence>
<dbReference type="Pfam" id="PF13855">
    <property type="entry name" value="LRR_8"/>
    <property type="match status" value="1"/>
</dbReference>
<evidence type="ECO:0000256" key="5">
    <source>
        <dbReference type="SAM" id="SignalP"/>
    </source>
</evidence>
<proteinExistence type="predicted"/>
<dbReference type="InterPro" id="IPR032675">
    <property type="entry name" value="LRR_dom_sf"/>
</dbReference>
<feature type="region of interest" description="Disordered" evidence="3">
    <location>
        <begin position="1667"/>
        <end position="1688"/>
    </location>
</feature>
<protein>
    <submittedName>
        <fullName evidence="6">Uncharacterized protein</fullName>
    </submittedName>
</protein>
<evidence type="ECO:0000256" key="4">
    <source>
        <dbReference type="SAM" id="Phobius"/>
    </source>
</evidence>
<organism evidence="6 7">
    <name type="scientific">Adineta ricciae</name>
    <name type="common">Rotifer</name>
    <dbReference type="NCBI Taxonomy" id="249248"/>
    <lineage>
        <taxon>Eukaryota</taxon>
        <taxon>Metazoa</taxon>
        <taxon>Spiralia</taxon>
        <taxon>Gnathifera</taxon>
        <taxon>Rotifera</taxon>
        <taxon>Eurotatoria</taxon>
        <taxon>Bdelloidea</taxon>
        <taxon>Adinetida</taxon>
        <taxon>Adinetidae</taxon>
        <taxon>Adineta</taxon>
    </lineage>
</organism>
<keyword evidence="7" id="KW-1185">Reference proteome</keyword>
<dbReference type="InterPro" id="IPR050333">
    <property type="entry name" value="SLRP"/>
</dbReference>
<feature type="transmembrane region" description="Helical" evidence="4">
    <location>
        <begin position="696"/>
        <end position="720"/>
    </location>
</feature>
<feature type="chain" id="PRO_5032909269" evidence="5">
    <location>
        <begin position="22"/>
        <end position="2500"/>
    </location>
</feature>
<keyword evidence="4" id="KW-0472">Membrane</keyword>
<dbReference type="PANTHER" id="PTHR45712:SF22">
    <property type="entry name" value="INSULIN-LIKE GROWTH FACTOR-BINDING PROTEIN COMPLEX ACID LABILE SUBUNIT"/>
    <property type="match status" value="1"/>
</dbReference>
<keyword evidence="4" id="KW-1133">Transmembrane helix</keyword>
<reference evidence="6" key="1">
    <citation type="submission" date="2021-02" db="EMBL/GenBank/DDBJ databases">
        <authorList>
            <person name="Nowell W R."/>
        </authorList>
    </citation>
    <scope>NUCLEOTIDE SEQUENCE</scope>
</reference>
<feature type="transmembrane region" description="Helical" evidence="4">
    <location>
        <begin position="2355"/>
        <end position="2381"/>
    </location>
</feature>
<name>A0A813RF51_ADIRI</name>
<keyword evidence="5" id="KW-0732">Signal</keyword>
<dbReference type="SMART" id="SM00369">
    <property type="entry name" value="LRR_TYP"/>
    <property type="match status" value="10"/>
</dbReference>
<dbReference type="Gene3D" id="3.80.10.10">
    <property type="entry name" value="Ribonuclease Inhibitor"/>
    <property type="match status" value="5"/>
</dbReference>
<evidence type="ECO:0000256" key="2">
    <source>
        <dbReference type="ARBA" id="ARBA00022737"/>
    </source>
</evidence>
<feature type="region of interest" description="Disordered" evidence="3">
    <location>
        <begin position="2390"/>
        <end position="2416"/>
    </location>
</feature>
<dbReference type="SUPFAM" id="SSF52075">
    <property type="entry name" value="Outer arm dynein light chain 1"/>
    <property type="match status" value="1"/>
</dbReference>
<keyword evidence="1" id="KW-0433">Leucine-rich repeat</keyword>
<evidence type="ECO:0000313" key="7">
    <source>
        <dbReference type="Proteomes" id="UP000663828"/>
    </source>
</evidence>
<dbReference type="PROSITE" id="PS51450">
    <property type="entry name" value="LRR"/>
    <property type="match status" value="4"/>
</dbReference>
<keyword evidence="2" id="KW-0677">Repeat</keyword>
<dbReference type="EMBL" id="CAJNOR010000062">
    <property type="protein sequence ID" value="CAF0780204.1"/>
    <property type="molecule type" value="Genomic_DNA"/>
</dbReference>
<accession>A0A813RF51</accession>
<evidence type="ECO:0000313" key="6">
    <source>
        <dbReference type="EMBL" id="CAF0780204.1"/>
    </source>
</evidence>